<reference evidence="2" key="1">
    <citation type="journal article" date="2022" name="Mol. Ecol. Resour.">
        <title>The genomes of chicory, endive, great burdock and yacon provide insights into Asteraceae palaeo-polyploidization history and plant inulin production.</title>
        <authorList>
            <person name="Fan W."/>
            <person name="Wang S."/>
            <person name="Wang H."/>
            <person name="Wang A."/>
            <person name="Jiang F."/>
            <person name="Liu H."/>
            <person name="Zhao H."/>
            <person name="Xu D."/>
            <person name="Zhang Y."/>
        </authorList>
    </citation>
    <scope>NUCLEOTIDE SEQUENCE [LARGE SCALE GENOMIC DNA]</scope>
    <source>
        <strain evidence="2">cv. Niubang</strain>
    </source>
</reference>
<organism evidence="1 2">
    <name type="scientific">Arctium lappa</name>
    <name type="common">Greater burdock</name>
    <name type="synonym">Lappa major</name>
    <dbReference type="NCBI Taxonomy" id="4217"/>
    <lineage>
        <taxon>Eukaryota</taxon>
        <taxon>Viridiplantae</taxon>
        <taxon>Streptophyta</taxon>
        <taxon>Embryophyta</taxon>
        <taxon>Tracheophyta</taxon>
        <taxon>Spermatophyta</taxon>
        <taxon>Magnoliopsida</taxon>
        <taxon>eudicotyledons</taxon>
        <taxon>Gunneridae</taxon>
        <taxon>Pentapetalae</taxon>
        <taxon>asterids</taxon>
        <taxon>campanulids</taxon>
        <taxon>Asterales</taxon>
        <taxon>Asteraceae</taxon>
        <taxon>Carduoideae</taxon>
        <taxon>Cardueae</taxon>
        <taxon>Arctiinae</taxon>
        <taxon>Arctium</taxon>
    </lineage>
</organism>
<protein>
    <submittedName>
        <fullName evidence="1">Uncharacterized protein</fullName>
    </submittedName>
</protein>
<evidence type="ECO:0000313" key="1">
    <source>
        <dbReference type="EMBL" id="KAI3692120.1"/>
    </source>
</evidence>
<proteinExistence type="predicted"/>
<dbReference type="EMBL" id="CM042057">
    <property type="protein sequence ID" value="KAI3692120.1"/>
    <property type="molecule type" value="Genomic_DNA"/>
</dbReference>
<accession>A0ACB8Z327</accession>
<dbReference type="Proteomes" id="UP001055879">
    <property type="component" value="Linkage Group LG11"/>
</dbReference>
<sequence>MEWRIVLTIMELGHLDMIASSDIITLLISSSPLEAGTHVSSAPTPLGMVKKTTTLMSWIFDFGKIQHGGDGWLECEREILSILRMFIQVTSYCCLIPYGGNMGWVRDARSWELDVGGLSSRLYFYQDPGSKAAKRIWTSLDVGTEIFVSNKYEEAEWSVSDFDVISLCTVRLMLASL</sequence>
<reference evidence="1 2" key="2">
    <citation type="journal article" date="2022" name="Mol. Ecol. Resour.">
        <title>The genomes of chicory, endive, great burdock and yacon provide insights into Asteraceae paleo-polyploidization history and plant inulin production.</title>
        <authorList>
            <person name="Fan W."/>
            <person name="Wang S."/>
            <person name="Wang H."/>
            <person name="Wang A."/>
            <person name="Jiang F."/>
            <person name="Liu H."/>
            <person name="Zhao H."/>
            <person name="Xu D."/>
            <person name="Zhang Y."/>
        </authorList>
    </citation>
    <scope>NUCLEOTIDE SEQUENCE [LARGE SCALE GENOMIC DNA]</scope>
    <source>
        <strain evidence="2">cv. Niubang</strain>
    </source>
</reference>
<name>A0ACB8Z327_ARCLA</name>
<comment type="caution">
    <text evidence="1">The sequence shown here is derived from an EMBL/GenBank/DDBJ whole genome shotgun (WGS) entry which is preliminary data.</text>
</comment>
<keyword evidence="2" id="KW-1185">Reference proteome</keyword>
<gene>
    <name evidence="1" type="ORF">L6452_31929</name>
</gene>
<evidence type="ECO:0000313" key="2">
    <source>
        <dbReference type="Proteomes" id="UP001055879"/>
    </source>
</evidence>